<dbReference type="SUPFAM" id="SSF51445">
    <property type="entry name" value="(Trans)glycosidases"/>
    <property type="match status" value="1"/>
</dbReference>
<evidence type="ECO:0000256" key="6">
    <source>
        <dbReference type="ARBA" id="ARBA00022679"/>
    </source>
</evidence>
<dbReference type="GO" id="GO:0004553">
    <property type="term" value="F:hydrolase activity, hydrolyzing O-glycosyl compounds"/>
    <property type="evidence" value="ECO:0007669"/>
    <property type="project" value="InterPro"/>
</dbReference>
<dbReference type="FunFam" id="3.20.20.80:FF:000003">
    <property type="entry name" value="1,4-alpha-glucan branching enzyme GlgB"/>
    <property type="match status" value="1"/>
</dbReference>
<evidence type="ECO:0000259" key="11">
    <source>
        <dbReference type="SMART" id="SM00642"/>
    </source>
</evidence>
<dbReference type="PIRSF" id="PIRSF000463">
    <property type="entry name" value="GlgB"/>
    <property type="match status" value="1"/>
</dbReference>
<dbReference type="InterPro" id="IPR017853">
    <property type="entry name" value="GH"/>
</dbReference>
<comment type="pathway">
    <text evidence="2 9">Glycan biosynthesis; glycogen biosynthesis.</text>
</comment>
<dbReference type="GO" id="GO:0043169">
    <property type="term" value="F:cation binding"/>
    <property type="evidence" value="ECO:0007669"/>
    <property type="project" value="InterPro"/>
</dbReference>
<dbReference type="STRING" id="1043493.SAMN05421637_1237"/>
<dbReference type="Gene3D" id="2.60.40.10">
    <property type="entry name" value="Immunoglobulins"/>
    <property type="match status" value="2"/>
</dbReference>
<dbReference type="eggNOG" id="COG0296">
    <property type="taxonomic scope" value="Bacteria"/>
</dbReference>
<comment type="catalytic activity">
    <reaction evidence="1 9">
        <text>Transfers a segment of a (1-&gt;4)-alpha-D-glucan chain to a primary hydroxy group in a similar glucan chain.</text>
        <dbReference type="EC" id="2.4.1.18"/>
    </reaction>
</comment>
<dbReference type="InterPro" id="IPR054169">
    <property type="entry name" value="GlgB_N"/>
</dbReference>
<keyword evidence="8 9" id="KW-0119">Carbohydrate metabolism</keyword>
<dbReference type="InterPro" id="IPR013780">
    <property type="entry name" value="Glyco_hydro_b"/>
</dbReference>
<evidence type="ECO:0000256" key="9">
    <source>
        <dbReference type="HAMAP-Rule" id="MF_00685"/>
    </source>
</evidence>
<dbReference type="Pfam" id="PF22019">
    <property type="entry name" value="GlgB_N"/>
    <property type="match status" value="1"/>
</dbReference>
<dbReference type="InterPro" id="IPR037439">
    <property type="entry name" value="Branching_enzy"/>
</dbReference>
<dbReference type="Pfam" id="PF02922">
    <property type="entry name" value="CBM_48"/>
    <property type="match status" value="1"/>
</dbReference>
<accession>A0A1H6X1C1</accession>
<evidence type="ECO:0000313" key="12">
    <source>
        <dbReference type="EMBL" id="SEJ22859.1"/>
    </source>
</evidence>
<dbReference type="GO" id="GO:0003844">
    <property type="term" value="F:1,4-alpha-glucan branching enzyme activity"/>
    <property type="evidence" value="ECO:0007669"/>
    <property type="project" value="UniProtKB-UniRule"/>
</dbReference>
<evidence type="ECO:0000256" key="3">
    <source>
        <dbReference type="ARBA" id="ARBA00009000"/>
    </source>
</evidence>
<dbReference type="UniPathway" id="UPA00164"/>
<organism evidence="12 13">
    <name type="scientific">Demequina mangrovi</name>
    <dbReference type="NCBI Taxonomy" id="1043493"/>
    <lineage>
        <taxon>Bacteria</taxon>
        <taxon>Bacillati</taxon>
        <taxon>Actinomycetota</taxon>
        <taxon>Actinomycetes</taxon>
        <taxon>Micrococcales</taxon>
        <taxon>Demequinaceae</taxon>
        <taxon>Demequina</taxon>
    </lineage>
</organism>
<sequence>MPRRLDPAVLADIARGMHHDPHAILGPHPGADGVVVRVLRPLADAVEIETLAGRFPAVHEHHGVWSVLLPEAEVPDYRVHAAYGDSAAVSDDPYRFMPLLGELDLHLIREGRHEKLWEALGANVRRFDSVLGAVEGTEFAVWAPNARAVRVVGEFNSWQGATHAMRTLGSSGIWELFIPGVAAGTKYKFEILDKNGHWRQKADPMARRTENPPATASVVDETGYAWGDDEWLAQRAASEPHRAPMSVYEVHLGSWRQGLSYLELADQLTAYVSEMGFTHVEFLPVMEHPFGGSWGYQVSGYYAPTARFGTPDELRHLIDTLHQAGIGVLLDWVPGHFPKDEWALGRFDGTPLYEHPDPLRGEQPDWGTFIFDFGRAEVRNFLVANAVYWLEEFHADGLRVDAVASMLYLDYSREAGQWRPNVHGGRENLDAIAFLQEANATAYRTSPGIVMIAEESTAWPGVTAPTSQGGLGFGLKWNMGWMNDTLRYVSEEPVHRSYHHHTVTFSLMYAFSEHFMLPLSHDEVVHGKGSLVDRLPGDHWNKMAGLRALLAYQWTHPGKQLLFMGCEFGQYAEWSEGRSLDWWHLEDHLHEGVRRMVADLNHLYRDAPELFERDSDSSGFRWIDADDSRRNTLAYLRMDDAGNPLAVVVNFAGVPHERYALPLPLAGGWDEVFNSDAEHYGGSGVGNLGHVEARARAMHGYPAVAEIRVPPLGAVVLRPSR</sequence>
<dbReference type="InterPro" id="IPR044143">
    <property type="entry name" value="GlgB_N_E_set_prok"/>
</dbReference>
<dbReference type="HAMAP" id="MF_00685">
    <property type="entry name" value="GlgB"/>
    <property type="match status" value="1"/>
</dbReference>
<keyword evidence="13" id="KW-1185">Reference proteome</keyword>
<dbReference type="NCBIfam" id="NF003811">
    <property type="entry name" value="PRK05402.1"/>
    <property type="match status" value="1"/>
</dbReference>
<dbReference type="SMART" id="SM00642">
    <property type="entry name" value="Aamy"/>
    <property type="match status" value="1"/>
</dbReference>
<dbReference type="FunFam" id="2.60.40.1180:FF:000002">
    <property type="entry name" value="1,4-alpha-glucan branching enzyme GlgB"/>
    <property type="match status" value="1"/>
</dbReference>
<dbReference type="EC" id="2.4.1.18" evidence="9"/>
<dbReference type="GO" id="GO:0005978">
    <property type="term" value="P:glycogen biosynthetic process"/>
    <property type="evidence" value="ECO:0007669"/>
    <property type="project" value="UniProtKB-UniRule"/>
</dbReference>
<evidence type="ECO:0000313" key="13">
    <source>
        <dbReference type="Proteomes" id="UP000183315"/>
    </source>
</evidence>
<dbReference type="RefSeq" id="WP_042213992.1">
    <property type="nucleotide sequence ID" value="NZ_BBLU01000005.1"/>
</dbReference>
<protein>
    <recommendedName>
        <fullName evidence="9">1,4-alpha-glucan branching enzyme GlgB</fullName>
        <ecNumber evidence="9">2.4.1.18</ecNumber>
    </recommendedName>
    <alternativeName>
        <fullName evidence="9">1,4-alpha-D-glucan:1,4-alpha-D-glucan 6-glucosyl-transferase</fullName>
    </alternativeName>
    <alternativeName>
        <fullName evidence="9">Alpha-(1-&gt;4)-glucan branching enzyme</fullName>
    </alternativeName>
    <alternativeName>
        <fullName evidence="9">Glycogen branching enzyme</fullName>
        <shortName evidence="9">BE</shortName>
    </alternativeName>
</protein>
<dbReference type="Proteomes" id="UP000183315">
    <property type="component" value="Unassembled WGS sequence"/>
</dbReference>
<dbReference type="AlphaFoldDB" id="A0A1H6X1C1"/>
<name>A0A1H6X1C1_9MICO</name>
<dbReference type="InterPro" id="IPR014756">
    <property type="entry name" value="Ig_E-set"/>
</dbReference>
<keyword evidence="7 9" id="KW-0320">Glycogen biosynthesis</keyword>
<dbReference type="PANTHER" id="PTHR43651:SF3">
    <property type="entry name" value="1,4-ALPHA-GLUCAN-BRANCHING ENZYME"/>
    <property type="match status" value="1"/>
</dbReference>
<dbReference type="EMBL" id="FNZI01000002">
    <property type="protein sequence ID" value="SEJ22859.1"/>
    <property type="molecule type" value="Genomic_DNA"/>
</dbReference>
<dbReference type="NCBIfam" id="TIGR01515">
    <property type="entry name" value="branching_enzym"/>
    <property type="match status" value="1"/>
</dbReference>
<dbReference type="FunFam" id="2.60.40.10:FF:000169">
    <property type="entry name" value="1,4-alpha-glucan branching enzyme GlgB"/>
    <property type="match status" value="1"/>
</dbReference>
<comment type="subunit">
    <text evidence="9">Monomer.</text>
</comment>
<dbReference type="SUPFAM" id="SSF81296">
    <property type="entry name" value="E set domains"/>
    <property type="match status" value="2"/>
</dbReference>
<dbReference type="GO" id="GO:0005829">
    <property type="term" value="C:cytosol"/>
    <property type="evidence" value="ECO:0007669"/>
    <property type="project" value="TreeGrafter"/>
</dbReference>
<dbReference type="Gene3D" id="3.20.20.80">
    <property type="entry name" value="Glycosidases"/>
    <property type="match status" value="1"/>
</dbReference>
<dbReference type="CDD" id="cd11322">
    <property type="entry name" value="AmyAc_Glg_BE"/>
    <property type="match status" value="1"/>
</dbReference>
<evidence type="ECO:0000256" key="8">
    <source>
        <dbReference type="ARBA" id="ARBA00023277"/>
    </source>
</evidence>
<dbReference type="InterPro" id="IPR006047">
    <property type="entry name" value="GH13_cat_dom"/>
</dbReference>
<gene>
    <name evidence="9" type="primary">glgB</name>
    <name evidence="12" type="ORF">SAMN05421637_1237</name>
</gene>
<evidence type="ECO:0000256" key="7">
    <source>
        <dbReference type="ARBA" id="ARBA00023056"/>
    </source>
</evidence>
<proteinExistence type="inferred from homology"/>
<dbReference type="OrthoDB" id="9800174at2"/>
<dbReference type="SUPFAM" id="SSF51011">
    <property type="entry name" value="Glycosyl hydrolase domain"/>
    <property type="match status" value="1"/>
</dbReference>
<dbReference type="InterPro" id="IPR006407">
    <property type="entry name" value="GlgB"/>
</dbReference>
<comment type="similarity">
    <text evidence="3 9">Belongs to the glycosyl hydrolase 13 family. GlgB subfamily.</text>
</comment>
<dbReference type="Pfam" id="PF02806">
    <property type="entry name" value="Alpha-amylase_C"/>
    <property type="match status" value="1"/>
</dbReference>
<reference evidence="13" key="1">
    <citation type="submission" date="2016-10" db="EMBL/GenBank/DDBJ databases">
        <authorList>
            <person name="Varghese N."/>
        </authorList>
    </citation>
    <scope>NUCLEOTIDE SEQUENCE [LARGE SCALE GENOMIC DNA]</scope>
    <source>
        <strain evidence="13">DSM 24868</strain>
    </source>
</reference>
<evidence type="ECO:0000256" key="5">
    <source>
        <dbReference type="ARBA" id="ARBA00022676"/>
    </source>
</evidence>
<dbReference type="Gene3D" id="2.60.40.1180">
    <property type="entry name" value="Golgi alpha-mannosidase II"/>
    <property type="match status" value="1"/>
</dbReference>
<dbReference type="InterPro" id="IPR006048">
    <property type="entry name" value="A-amylase/branching_C"/>
</dbReference>
<feature type="active site" description="Proton donor" evidence="9 10">
    <location>
        <position position="454"/>
    </location>
</feature>
<dbReference type="NCBIfam" id="NF008967">
    <property type="entry name" value="PRK12313.1"/>
    <property type="match status" value="1"/>
</dbReference>
<dbReference type="InterPro" id="IPR013783">
    <property type="entry name" value="Ig-like_fold"/>
</dbReference>
<dbReference type="InterPro" id="IPR004193">
    <property type="entry name" value="Glyco_hydro_13_N"/>
</dbReference>
<dbReference type="Pfam" id="PF00128">
    <property type="entry name" value="Alpha-amylase"/>
    <property type="match status" value="1"/>
</dbReference>
<keyword evidence="6 9" id="KW-0808">Transferase</keyword>
<dbReference type="CDD" id="cd02855">
    <property type="entry name" value="E_set_GBE_prok_N"/>
    <property type="match status" value="1"/>
</dbReference>
<comment type="function">
    <text evidence="9">Catalyzes the formation of the alpha-1,6-glucosidic linkages in glycogen by scission of a 1,4-alpha-linked oligosaccharide from growing alpha-1,4-glucan chains and the subsequent attachment of the oligosaccharide to the alpha-1,6 position.</text>
</comment>
<evidence type="ECO:0000256" key="10">
    <source>
        <dbReference type="PIRSR" id="PIRSR000463-1"/>
    </source>
</evidence>
<feature type="domain" description="Glycosyl hydrolase family 13 catalytic" evidence="11">
    <location>
        <begin position="249"/>
        <end position="590"/>
    </location>
</feature>
<keyword evidence="5 9" id="KW-0328">Glycosyltransferase</keyword>
<feature type="active site" description="Nucleophile" evidence="9 10">
    <location>
        <position position="401"/>
    </location>
</feature>
<keyword evidence="4 9" id="KW-0321">Glycogen metabolism</keyword>
<evidence type="ECO:0000256" key="2">
    <source>
        <dbReference type="ARBA" id="ARBA00004964"/>
    </source>
</evidence>
<evidence type="ECO:0000256" key="4">
    <source>
        <dbReference type="ARBA" id="ARBA00022600"/>
    </source>
</evidence>
<evidence type="ECO:0000256" key="1">
    <source>
        <dbReference type="ARBA" id="ARBA00000826"/>
    </source>
</evidence>
<dbReference type="PANTHER" id="PTHR43651">
    <property type="entry name" value="1,4-ALPHA-GLUCAN-BRANCHING ENZYME"/>
    <property type="match status" value="1"/>
</dbReference>